<dbReference type="InterPro" id="IPR002933">
    <property type="entry name" value="Peptidase_M20"/>
</dbReference>
<name>A0ABV9DG74_9BACI</name>
<reference evidence="7" key="1">
    <citation type="journal article" date="2019" name="Int. J. Syst. Evol. Microbiol.">
        <title>The Global Catalogue of Microorganisms (GCM) 10K type strain sequencing project: providing services to taxonomists for standard genome sequencing and annotation.</title>
        <authorList>
            <consortium name="The Broad Institute Genomics Platform"/>
            <consortium name="The Broad Institute Genome Sequencing Center for Infectious Disease"/>
            <person name="Wu L."/>
            <person name="Ma J."/>
        </authorList>
    </citation>
    <scope>NUCLEOTIDE SEQUENCE [LARGE SCALE GENOMIC DNA]</scope>
    <source>
        <strain evidence="7">CGMCC 4.7426</strain>
    </source>
</reference>
<dbReference type="CDD" id="cd03885">
    <property type="entry name" value="M20_CPDG2"/>
    <property type="match status" value="1"/>
</dbReference>
<dbReference type="InterPro" id="IPR017150">
    <property type="entry name" value="Pept_M20_glutamate_carboxypep"/>
</dbReference>
<dbReference type="Gene3D" id="3.40.630.10">
    <property type="entry name" value="Zn peptidases"/>
    <property type="match status" value="1"/>
</dbReference>
<evidence type="ECO:0000256" key="2">
    <source>
        <dbReference type="ARBA" id="ARBA00022723"/>
    </source>
</evidence>
<keyword evidence="3" id="KW-0378">Hydrolase</keyword>
<proteinExistence type="predicted"/>
<comment type="cofactor">
    <cofactor evidence="1">
        <name>Zn(2+)</name>
        <dbReference type="ChEBI" id="CHEBI:29105"/>
    </cofactor>
</comment>
<evidence type="ECO:0000313" key="7">
    <source>
        <dbReference type="Proteomes" id="UP001595989"/>
    </source>
</evidence>
<gene>
    <name evidence="6" type="ORF">ACFO3D_05875</name>
</gene>
<comment type="caution">
    <text evidence="6">The sequence shown here is derived from an EMBL/GenBank/DDBJ whole genome shotgun (WGS) entry which is preliminary data.</text>
</comment>
<dbReference type="SUPFAM" id="SSF53187">
    <property type="entry name" value="Zn-dependent exopeptidases"/>
    <property type="match status" value="1"/>
</dbReference>
<organism evidence="6 7">
    <name type="scientific">Virgibacillus kekensis</name>
    <dbReference type="NCBI Taxonomy" id="202261"/>
    <lineage>
        <taxon>Bacteria</taxon>
        <taxon>Bacillati</taxon>
        <taxon>Bacillota</taxon>
        <taxon>Bacilli</taxon>
        <taxon>Bacillales</taxon>
        <taxon>Bacillaceae</taxon>
        <taxon>Virgibacillus</taxon>
    </lineage>
</organism>
<protein>
    <submittedName>
        <fullName evidence="6">M20 family metallopeptidase</fullName>
    </submittedName>
</protein>
<feature type="domain" description="Peptidase M20 dimerisation" evidence="5">
    <location>
        <begin position="178"/>
        <end position="271"/>
    </location>
</feature>
<dbReference type="Pfam" id="PF01546">
    <property type="entry name" value="Peptidase_M20"/>
    <property type="match status" value="1"/>
</dbReference>
<dbReference type="Proteomes" id="UP001595989">
    <property type="component" value="Unassembled WGS sequence"/>
</dbReference>
<dbReference type="Pfam" id="PF07687">
    <property type="entry name" value="M20_dimer"/>
    <property type="match status" value="1"/>
</dbReference>
<dbReference type="PIRSF" id="PIRSF037238">
    <property type="entry name" value="Carboxypeptidase_G2"/>
    <property type="match status" value="1"/>
</dbReference>
<dbReference type="PANTHER" id="PTHR43808:SF9">
    <property type="entry name" value="BLL0789 PROTEIN"/>
    <property type="match status" value="1"/>
</dbReference>
<dbReference type="InterPro" id="IPR001261">
    <property type="entry name" value="ArgE/DapE_CS"/>
</dbReference>
<dbReference type="EMBL" id="JBHSFU010000004">
    <property type="protein sequence ID" value="MFC4557735.1"/>
    <property type="molecule type" value="Genomic_DNA"/>
</dbReference>
<evidence type="ECO:0000313" key="6">
    <source>
        <dbReference type="EMBL" id="MFC4557735.1"/>
    </source>
</evidence>
<dbReference type="InterPro" id="IPR036264">
    <property type="entry name" value="Bact_exopeptidase_dim_dom"/>
</dbReference>
<dbReference type="PROSITE" id="PS00758">
    <property type="entry name" value="ARGE_DAPE_CPG2_1"/>
    <property type="match status" value="1"/>
</dbReference>
<dbReference type="InterPro" id="IPR011650">
    <property type="entry name" value="Peptidase_M20_dimer"/>
</dbReference>
<dbReference type="PANTHER" id="PTHR43808">
    <property type="entry name" value="ACETYLORNITHINE DEACETYLASE"/>
    <property type="match status" value="1"/>
</dbReference>
<evidence type="ECO:0000256" key="1">
    <source>
        <dbReference type="ARBA" id="ARBA00001947"/>
    </source>
</evidence>
<evidence type="ECO:0000256" key="4">
    <source>
        <dbReference type="ARBA" id="ARBA00022833"/>
    </source>
</evidence>
<dbReference type="Gene3D" id="3.30.70.360">
    <property type="match status" value="1"/>
</dbReference>
<dbReference type="RefSeq" id="WP_390293745.1">
    <property type="nucleotide sequence ID" value="NZ_JBHSFU010000004.1"/>
</dbReference>
<accession>A0ABV9DG74</accession>
<dbReference type="SUPFAM" id="SSF55031">
    <property type="entry name" value="Bacterial exopeptidase dimerisation domain"/>
    <property type="match status" value="1"/>
</dbReference>
<dbReference type="InterPro" id="IPR050072">
    <property type="entry name" value="Peptidase_M20A"/>
</dbReference>
<keyword evidence="4" id="KW-0862">Zinc</keyword>
<evidence type="ECO:0000256" key="3">
    <source>
        <dbReference type="ARBA" id="ARBA00022801"/>
    </source>
</evidence>
<sequence>MDRTKLYMERNLNEIVSDIKFLVKQDSPTNDKNLTDLCGKRIQKLLKLYFGRFAEEFKEKEYGNHLRFQVGEGEKQILILSHFDTVWDEGELPYKEDGNKLYGPGILDMKGGLVQAIWAVKACLELDSSFSKKIVFLFTSDEEIGSPTGRKLIEKEAANSSYVFVTEPPVAKTGALKTERKGSSRYYIDIKGKAAHSGNHHKDGISAIKEAAEQIIYLESLTDYEKGTTINVGAIEGGGPVNVVSDHATIGVDVRTESEEEQERIDHIIEELQPYTEGAELEVHGGISRPPMHKNEDTEALFKQAKRAAAELGLELKEASAGGGSDGNFTASMGIPTLDGLGAEGFGIHARNEHILKDRIPYRAALLSKLIQSL</sequence>
<keyword evidence="7" id="KW-1185">Reference proteome</keyword>
<evidence type="ECO:0000259" key="5">
    <source>
        <dbReference type="Pfam" id="PF07687"/>
    </source>
</evidence>
<keyword evidence="2" id="KW-0479">Metal-binding</keyword>